<evidence type="ECO:0000313" key="9">
    <source>
        <dbReference type="EMBL" id="DAD48965.1"/>
    </source>
</evidence>
<dbReference type="PANTHER" id="PTHR19317:SF2">
    <property type="entry name" value="PRA1 FAMILY PROTEIN F2"/>
    <property type="match status" value="1"/>
</dbReference>
<evidence type="ECO:0000256" key="1">
    <source>
        <dbReference type="ARBA" id="ARBA00002501"/>
    </source>
</evidence>
<organism evidence="9 10">
    <name type="scientific">Nelumbo nucifera</name>
    <name type="common">Sacred lotus</name>
    <dbReference type="NCBI Taxonomy" id="4432"/>
    <lineage>
        <taxon>Eukaryota</taxon>
        <taxon>Viridiplantae</taxon>
        <taxon>Streptophyta</taxon>
        <taxon>Embryophyta</taxon>
        <taxon>Tracheophyta</taxon>
        <taxon>Spermatophyta</taxon>
        <taxon>Magnoliopsida</taxon>
        <taxon>Proteales</taxon>
        <taxon>Nelumbonaceae</taxon>
        <taxon>Nelumbo</taxon>
    </lineage>
</organism>
<evidence type="ECO:0000256" key="8">
    <source>
        <dbReference type="SAM" id="MobiDB-lite"/>
    </source>
</evidence>
<dbReference type="Proteomes" id="UP000607653">
    <property type="component" value="Unassembled WGS sequence"/>
</dbReference>
<dbReference type="PANTHER" id="PTHR19317">
    <property type="entry name" value="PRENYLATED RAB ACCEPTOR 1-RELATED"/>
    <property type="match status" value="1"/>
</dbReference>
<feature type="region of interest" description="Disordered" evidence="8">
    <location>
        <begin position="1"/>
        <end position="22"/>
    </location>
</feature>
<evidence type="ECO:0000256" key="6">
    <source>
        <dbReference type="ARBA" id="ARBA00023136"/>
    </source>
</evidence>
<protein>
    <recommendedName>
        <fullName evidence="7">PRA1 family protein</fullName>
    </recommendedName>
</protein>
<dbReference type="AlphaFoldDB" id="A0A823A035"/>
<comment type="subcellular location">
    <subcellularLocation>
        <location evidence="2 7">Membrane</location>
        <topology evidence="2 7">Multi-pass membrane protein</topology>
    </subcellularLocation>
</comment>
<dbReference type="InterPro" id="IPR004895">
    <property type="entry name" value="Prenylated_rab_accept_PRA1"/>
</dbReference>
<reference evidence="9 10" key="1">
    <citation type="journal article" date="2020" name="Mol. Biol. Evol.">
        <title>Distinct Expression and Methylation Patterns for Genes with Different Fates following a Single Whole-Genome Duplication in Flowering Plants.</title>
        <authorList>
            <person name="Shi T."/>
            <person name="Rahmani R.S."/>
            <person name="Gugger P.F."/>
            <person name="Wang M."/>
            <person name="Li H."/>
            <person name="Zhang Y."/>
            <person name="Li Z."/>
            <person name="Wang Q."/>
            <person name="Van de Peer Y."/>
            <person name="Marchal K."/>
            <person name="Chen J."/>
        </authorList>
    </citation>
    <scope>NUCLEOTIDE SEQUENCE [LARGE SCALE GENOMIC DNA]</scope>
    <source>
        <tissue evidence="9">Leaf</tissue>
    </source>
</reference>
<keyword evidence="7" id="KW-0813">Transport</keyword>
<feature type="transmembrane region" description="Helical" evidence="7">
    <location>
        <begin position="50"/>
        <end position="66"/>
    </location>
</feature>
<keyword evidence="6 7" id="KW-0472">Membrane</keyword>
<keyword evidence="5 7" id="KW-1133">Transmembrane helix</keyword>
<evidence type="ECO:0000256" key="4">
    <source>
        <dbReference type="ARBA" id="ARBA00022692"/>
    </source>
</evidence>
<dbReference type="GO" id="GO:0005783">
    <property type="term" value="C:endoplasmic reticulum"/>
    <property type="evidence" value="ECO:0007669"/>
    <property type="project" value="UniProtKB-ARBA"/>
</dbReference>
<comment type="function">
    <text evidence="1 7">May be involved in both secretory and endocytic intracellular trafficking in the endosomal/prevacuolar compartments.</text>
</comment>
<dbReference type="GO" id="GO:0016192">
    <property type="term" value="P:vesicle-mediated transport"/>
    <property type="evidence" value="ECO:0007669"/>
    <property type="project" value="UniProtKB-ARBA"/>
</dbReference>
<keyword evidence="10" id="KW-1185">Reference proteome</keyword>
<feature type="transmembrane region" description="Helical" evidence="7">
    <location>
        <begin position="72"/>
        <end position="89"/>
    </location>
</feature>
<comment type="similarity">
    <text evidence="3 7">Belongs to the PRA1 family.</text>
</comment>
<dbReference type="GO" id="GO:0016020">
    <property type="term" value="C:membrane"/>
    <property type="evidence" value="ECO:0007669"/>
    <property type="project" value="UniProtKB-SubCell"/>
</dbReference>
<evidence type="ECO:0000256" key="2">
    <source>
        <dbReference type="ARBA" id="ARBA00004141"/>
    </source>
</evidence>
<comment type="caution">
    <text evidence="9">The sequence shown here is derived from an EMBL/GenBank/DDBJ whole genome shotgun (WGS) entry which is preliminary data.</text>
</comment>
<proteinExistence type="inferred from homology"/>
<evidence type="ECO:0000256" key="7">
    <source>
        <dbReference type="RuleBase" id="RU363107"/>
    </source>
</evidence>
<keyword evidence="4 7" id="KW-0812">Transmembrane</keyword>
<evidence type="ECO:0000256" key="3">
    <source>
        <dbReference type="ARBA" id="ARBA00006483"/>
    </source>
</evidence>
<evidence type="ECO:0000313" key="10">
    <source>
        <dbReference type="Proteomes" id="UP000607653"/>
    </source>
</evidence>
<gene>
    <name evidence="9" type="ORF">HUJ06_018902</name>
</gene>
<feature type="region of interest" description="Disordered" evidence="8">
    <location>
        <begin position="107"/>
        <end position="126"/>
    </location>
</feature>
<evidence type="ECO:0000256" key="5">
    <source>
        <dbReference type="ARBA" id="ARBA00022989"/>
    </source>
</evidence>
<sequence length="126" mass="13944">MERDGPPARNRHPGQLPRGRRQGQNQPWLFLYFLRDEPLVILSRTVNDRVVLIVLSIVTIVLLLLTHATLNILVSLLIGVVVVLVHGVLRKTDDLFGDEESARSAGLLATGDETKRPLQETSSSSS</sequence>
<dbReference type="EMBL" id="DUZY01000008">
    <property type="protein sequence ID" value="DAD48965.1"/>
    <property type="molecule type" value="Genomic_DNA"/>
</dbReference>
<name>A0A823A035_NELNU</name>
<accession>A0A823A035</accession>
<dbReference type="Pfam" id="PF03208">
    <property type="entry name" value="PRA1"/>
    <property type="match status" value="1"/>
</dbReference>